<protein>
    <submittedName>
        <fullName evidence="2">Uncharacterized protein</fullName>
    </submittedName>
</protein>
<reference evidence="2" key="2">
    <citation type="journal article" date="2023" name="IMA Fungus">
        <title>Comparative genomic study of the Penicillium genus elucidates a diverse pangenome and 15 lateral gene transfer events.</title>
        <authorList>
            <person name="Petersen C."/>
            <person name="Sorensen T."/>
            <person name="Nielsen M.R."/>
            <person name="Sondergaard T.E."/>
            <person name="Sorensen J.L."/>
            <person name="Fitzpatrick D.A."/>
            <person name="Frisvad J.C."/>
            <person name="Nielsen K.L."/>
        </authorList>
    </citation>
    <scope>NUCLEOTIDE SEQUENCE</scope>
    <source>
        <strain evidence="2">IBT 21917</strain>
    </source>
</reference>
<dbReference type="AlphaFoldDB" id="A0A9W9M0I2"/>
<evidence type="ECO:0000313" key="2">
    <source>
        <dbReference type="EMBL" id="KAJ5183232.1"/>
    </source>
</evidence>
<comment type="caution">
    <text evidence="2">The sequence shown here is derived from an EMBL/GenBank/DDBJ whole genome shotgun (WGS) entry which is preliminary data.</text>
</comment>
<feature type="compositionally biased region" description="Polar residues" evidence="1">
    <location>
        <begin position="82"/>
        <end position="92"/>
    </location>
</feature>
<feature type="compositionally biased region" description="Polar residues" evidence="1">
    <location>
        <begin position="126"/>
        <end position="135"/>
    </location>
</feature>
<gene>
    <name evidence="2" type="ORF">N7492_000848</name>
</gene>
<proteinExistence type="predicted"/>
<dbReference type="OrthoDB" id="4368447at2759"/>
<dbReference type="Proteomes" id="UP001146351">
    <property type="component" value="Unassembled WGS sequence"/>
</dbReference>
<evidence type="ECO:0000256" key="1">
    <source>
        <dbReference type="SAM" id="MobiDB-lite"/>
    </source>
</evidence>
<accession>A0A9W9M0I2</accession>
<name>A0A9W9M0I2_9EURO</name>
<organism evidence="2 3">
    <name type="scientific">Penicillium capsulatum</name>
    <dbReference type="NCBI Taxonomy" id="69766"/>
    <lineage>
        <taxon>Eukaryota</taxon>
        <taxon>Fungi</taxon>
        <taxon>Dikarya</taxon>
        <taxon>Ascomycota</taxon>
        <taxon>Pezizomycotina</taxon>
        <taxon>Eurotiomycetes</taxon>
        <taxon>Eurotiomycetidae</taxon>
        <taxon>Eurotiales</taxon>
        <taxon>Aspergillaceae</taxon>
        <taxon>Penicillium</taxon>
    </lineage>
</organism>
<reference evidence="2" key="1">
    <citation type="submission" date="2022-11" db="EMBL/GenBank/DDBJ databases">
        <authorList>
            <person name="Petersen C."/>
        </authorList>
    </citation>
    <scope>NUCLEOTIDE SEQUENCE</scope>
    <source>
        <strain evidence="2">IBT 21917</strain>
    </source>
</reference>
<keyword evidence="3" id="KW-1185">Reference proteome</keyword>
<sequence>MPPHESEVLAALKLLHDTPAEILTTHRESAVKAWRHVGNILSINLEDIGMPRNKADNVDVLQPTTEPDLERGRSSRLSMTVISQSPSANSPLDANERDCLLGMNPRNTSDASLPSGVAPSLIPLASSYTSDQPSTGKRKPQAPKDARPAKLLKTLKKRLPQIIEFSKQETSLSEILQNEQQRQYTDKRVDHLKQVEGNKTPCDSDKLLKGLSQISFARQFTAWESGRGWKPRIDELFDKIRLSSTTSENKKIGKKNGNITRYVKDHGYPQEDQNVVSGGIKKGISQLLFQKLLADSLSVPEPNSAVDGILALATIFEFQQFQRLAHDELPQLIQLLREEDNTMEKATSSEDDLDKSTLHSVQEISTWFRNMSSDFELIPRRTEQQNQTETHLMQPNVSVFSHLDSPGLTSTLQHNESSEEELYSSFPTAQDNLSDFLSSNTASHDLAEFSTYPNRVLGSLPGVEAPHIVPHELASFAAAPLNISDDSQRFSSAPHPTITSNMQSPFASLPLDPNSVPHELASFSTFPGRSEDFVNFRLAETSEQISPNTAAIQVMSLT</sequence>
<feature type="region of interest" description="Disordered" evidence="1">
    <location>
        <begin position="82"/>
        <end position="147"/>
    </location>
</feature>
<dbReference type="EMBL" id="JAPQKO010000001">
    <property type="protein sequence ID" value="KAJ5183232.1"/>
    <property type="molecule type" value="Genomic_DNA"/>
</dbReference>
<evidence type="ECO:0000313" key="3">
    <source>
        <dbReference type="Proteomes" id="UP001146351"/>
    </source>
</evidence>